<reference evidence="6" key="1">
    <citation type="journal article" date="2014" name="Nat. Genet.">
        <title>The genome of the stress-tolerant wild tomato species Solanum pennellii.</title>
        <authorList>
            <person name="Bolger A."/>
            <person name="Scossa F."/>
            <person name="Bolger M.E."/>
            <person name="Lanz C."/>
            <person name="Maumus F."/>
            <person name="Tohge T."/>
            <person name="Quesneville H."/>
            <person name="Alseekh S."/>
            <person name="Sorensen I."/>
            <person name="Lichtenstein G."/>
            <person name="Fich E.A."/>
            <person name="Conte M."/>
            <person name="Keller H."/>
            <person name="Schneeberger K."/>
            <person name="Schwacke R."/>
            <person name="Ofner I."/>
            <person name="Vrebalov J."/>
            <person name="Xu Y."/>
            <person name="Osorio S."/>
            <person name="Aflitos S.A."/>
            <person name="Schijlen E."/>
            <person name="Jimenez-Gomez J.M."/>
            <person name="Ryngajllo M."/>
            <person name="Kimura S."/>
            <person name="Kumar R."/>
            <person name="Koenig D."/>
            <person name="Headland L.R."/>
            <person name="Maloof J.N."/>
            <person name="Sinha N."/>
            <person name="van Ham R.C."/>
            <person name="Lankhorst R.K."/>
            <person name="Mao L."/>
            <person name="Vogel A."/>
            <person name="Arsova B."/>
            <person name="Panstruga R."/>
            <person name="Fei Z."/>
            <person name="Rose J.K."/>
            <person name="Zamir D."/>
            <person name="Carrari F."/>
            <person name="Giovannoni J.J."/>
            <person name="Weigel D."/>
            <person name="Usadel B."/>
            <person name="Fernie A.R."/>
        </authorList>
    </citation>
    <scope>NUCLEOTIDE SEQUENCE [LARGE SCALE GENOMIC DNA]</scope>
    <source>
        <strain evidence="6">cv. LA0716</strain>
    </source>
</reference>
<reference evidence="7" key="2">
    <citation type="submission" date="2025-08" db="UniProtKB">
        <authorList>
            <consortium name="RefSeq"/>
        </authorList>
    </citation>
    <scope>IDENTIFICATION</scope>
</reference>
<dbReference type="InterPro" id="IPR003441">
    <property type="entry name" value="NAC-dom"/>
</dbReference>
<evidence type="ECO:0000256" key="1">
    <source>
        <dbReference type="ARBA" id="ARBA00023015"/>
    </source>
</evidence>
<accession>A0ABM1V8R6</accession>
<evidence type="ECO:0000256" key="2">
    <source>
        <dbReference type="ARBA" id="ARBA00023125"/>
    </source>
</evidence>
<proteinExistence type="predicted"/>
<keyword evidence="2" id="KW-0238">DNA-binding</keyword>
<evidence type="ECO:0000313" key="6">
    <source>
        <dbReference type="Proteomes" id="UP000694930"/>
    </source>
</evidence>
<dbReference type="SUPFAM" id="SSF101941">
    <property type="entry name" value="NAC domain"/>
    <property type="match status" value="1"/>
</dbReference>
<protein>
    <submittedName>
        <fullName evidence="7">Uncharacterized protein LOC107016469</fullName>
    </submittedName>
</protein>
<feature type="non-terminal residue" evidence="7">
    <location>
        <position position="1"/>
    </location>
</feature>
<dbReference type="Proteomes" id="UP000694930">
    <property type="component" value="Chromosome 4"/>
</dbReference>
<evidence type="ECO:0000313" key="7">
    <source>
        <dbReference type="RefSeq" id="XP_027772134.1"/>
    </source>
</evidence>
<dbReference type="Pfam" id="PF02365">
    <property type="entry name" value="NAM"/>
    <property type="match status" value="1"/>
</dbReference>
<sequence>FTLPNKKCSRESSSNSSVSSVEVFDLSSMEKSGSSKVTDNGGCSKALDKKMMNYLVKYVIGKSFPYEHTVIEDVDEVYGIRVYSPLQILGTTQGTKKNTRFIITFQNKQNCKVFISKDAPGFWKPNPKIKSIFDSNKKHIGNIKISWYYYYDTKNGRRKSSKRLKKSEWHIREYYLSSKYLPPNKVEREDVILTMMMKTKEQKGGNSNNNNQEKSDKAMQIIQSPEDGHVQLDHSNGDAVEMSVENQLTMQSLQSLQLSDKAMQIIQSPQGGQVQLDHKNGDTVGMSVENQLIMQSLQSLQL</sequence>
<dbReference type="Gene3D" id="2.170.150.80">
    <property type="entry name" value="NAC domain"/>
    <property type="match status" value="1"/>
</dbReference>
<dbReference type="RefSeq" id="XP_027772134.1">
    <property type="nucleotide sequence ID" value="XM_027916333.1"/>
</dbReference>
<organism evidence="6 7">
    <name type="scientific">Solanum pennellii</name>
    <name type="common">Tomato</name>
    <name type="synonym">Lycopersicon pennellii</name>
    <dbReference type="NCBI Taxonomy" id="28526"/>
    <lineage>
        <taxon>Eukaryota</taxon>
        <taxon>Viridiplantae</taxon>
        <taxon>Streptophyta</taxon>
        <taxon>Embryophyta</taxon>
        <taxon>Tracheophyta</taxon>
        <taxon>Spermatophyta</taxon>
        <taxon>Magnoliopsida</taxon>
        <taxon>eudicotyledons</taxon>
        <taxon>Gunneridae</taxon>
        <taxon>Pentapetalae</taxon>
        <taxon>asterids</taxon>
        <taxon>lamiids</taxon>
        <taxon>Solanales</taxon>
        <taxon>Solanaceae</taxon>
        <taxon>Solanoideae</taxon>
        <taxon>Solaneae</taxon>
        <taxon>Solanum</taxon>
        <taxon>Solanum subgen. Lycopersicon</taxon>
    </lineage>
</organism>
<dbReference type="GeneID" id="107016469"/>
<keyword evidence="6" id="KW-1185">Reference proteome</keyword>
<keyword evidence="1" id="KW-0805">Transcription regulation</keyword>
<dbReference type="InterPro" id="IPR036093">
    <property type="entry name" value="NAC_dom_sf"/>
</dbReference>
<evidence type="ECO:0000256" key="4">
    <source>
        <dbReference type="ARBA" id="ARBA00023242"/>
    </source>
</evidence>
<keyword evidence="4" id="KW-0539">Nucleus</keyword>
<feature type="domain" description="NAC" evidence="5">
    <location>
        <begin position="38"/>
        <end position="199"/>
    </location>
</feature>
<dbReference type="PROSITE" id="PS51005">
    <property type="entry name" value="NAC"/>
    <property type="match status" value="1"/>
</dbReference>
<keyword evidence="3" id="KW-0804">Transcription</keyword>
<evidence type="ECO:0000256" key="3">
    <source>
        <dbReference type="ARBA" id="ARBA00023163"/>
    </source>
</evidence>
<name>A0ABM1V8R6_SOLPN</name>
<gene>
    <name evidence="7" type="primary">LOC107016469</name>
</gene>
<evidence type="ECO:0000259" key="5">
    <source>
        <dbReference type="PROSITE" id="PS51005"/>
    </source>
</evidence>